<dbReference type="InterPro" id="IPR000286">
    <property type="entry name" value="HDACs"/>
</dbReference>
<dbReference type="InterPro" id="IPR023801">
    <property type="entry name" value="His_deacetylse_dom"/>
</dbReference>
<evidence type="ECO:0000313" key="2">
    <source>
        <dbReference type="EMBL" id="VAX14777.1"/>
    </source>
</evidence>
<dbReference type="InterPro" id="IPR023696">
    <property type="entry name" value="Ureohydrolase_dom_sf"/>
</dbReference>
<gene>
    <name evidence="2" type="ORF">MNBD_NITROSPINAE04-1231</name>
</gene>
<dbReference type="InterPro" id="IPR037138">
    <property type="entry name" value="His_deacetylse_dom_sf"/>
</dbReference>
<dbReference type="EMBL" id="UOGA01000011">
    <property type="protein sequence ID" value="VAX14777.1"/>
    <property type="molecule type" value="Genomic_DNA"/>
</dbReference>
<name>A0A3B1CD97_9ZZZZ</name>
<dbReference type="Pfam" id="PF00850">
    <property type="entry name" value="Hist_deacetyl"/>
    <property type="match status" value="1"/>
</dbReference>
<dbReference type="GO" id="GO:0004407">
    <property type="term" value="F:histone deacetylase activity"/>
    <property type="evidence" value="ECO:0007669"/>
    <property type="project" value="TreeGrafter"/>
</dbReference>
<sequence length="315" mass="34252">MSHVAIYYDPVFLRHDTGSHPENAHRLEAIVSNLKSAPFADKLSWITPAPAEISDIELVHTSEYIRHIENEIKSGAQYLDADTVVCPMSWDAALMATGAVVDAVRSSVEDEHIKAFCAVRPPGHHAEADKAMGFCLFNNVAIGARYATSRLGLGKVAIIDFDVHHGNGTQNAFYNDPSVYYISTHQEYHYPGTGLANETGASNATGTNMNIPMHADDSDEEFLSQFDEHIIPTLRKFSPEIIMVSAGFDAHVDDPLAGLSLTEEGYAGMTRRLCDLADEVCGGRLVSALEGGYDPRALAKSVEAHVGEMLKYSIG</sequence>
<accession>A0A3B1CD97</accession>
<evidence type="ECO:0000259" key="1">
    <source>
        <dbReference type="Pfam" id="PF00850"/>
    </source>
</evidence>
<dbReference type="CDD" id="cd09992">
    <property type="entry name" value="HDAC_classII"/>
    <property type="match status" value="1"/>
</dbReference>
<dbReference type="SUPFAM" id="SSF52768">
    <property type="entry name" value="Arginase/deacetylase"/>
    <property type="match status" value="1"/>
</dbReference>
<dbReference type="PANTHER" id="PTHR10625:SF10">
    <property type="entry name" value="HISTONE DEACETYLASE HDAC1"/>
    <property type="match status" value="1"/>
</dbReference>
<protein>
    <recommendedName>
        <fullName evidence="1">Histone deacetylase domain-containing protein</fullName>
    </recommendedName>
</protein>
<organism evidence="2">
    <name type="scientific">hydrothermal vent metagenome</name>
    <dbReference type="NCBI Taxonomy" id="652676"/>
    <lineage>
        <taxon>unclassified sequences</taxon>
        <taxon>metagenomes</taxon>
        <taxon>ecological metagenomes</taxon>
    </lineage>
</organism>
<dbReference type="Gene3D" id="3.40.800.20">
    <property type="entry name" value="Histone deacetylase domain"/>
    <property type="match status" value="1"/>
</dbReference>
<proteinExistence type="predicted"/>
<feature type="domain" description="Histone deacetylase" evidence="1">
    <location>
        <begin position="20"/>
        <end position="308"/>
    </location>
</feature>
<dbReference type="PANTHER" id="PTHR10625">
    <property type="entry name" value="HISTONE DEACETYLASE HDAC1-RELATED"/>
    <property type="match status" value="1"/>
</dbReference>
<reference evidence="2" key="1">
    <citation type="submission" date="2018-06" db="EMBL/GenBank/DDBJ databases">
        <authorList>
            <person name="Zhirakovskaya E."/>
        </authorList>
    </citation>
    <scope>NUCLEOTIDE SEQUENCE</scope>
</reference>
<dbReference type="PRINTS" id="PR01270">
    <property type="entry name" value="HDASUPER"/>
</dbReference>
<dbReference type="AlphaFoldDB" id="A0A3B1CD97"/>
<dbReference type="GO" id="GO:0040029">
    <property type="term" value="P:epigenetic regulation of gene expression"/>
    <property type="evidence" value="ECO:0007669"/>
    <property type="project" value="TreeGrafter"/>
</dbReference>